<sequence length="174" mass="19187">MKAPFAFWITRRQGGDLFDTQSANIPTYASPHSSNVSSKSFAMPTGTSCLITRILQANESIFILVERTSSSGFRLNSFYTMAMQTMCTRGIGDPIDSNLCGNHPVALVHPLDGTTASTHAVIITNGWNHEQPRLQSLPSPPNQDDSLFANRTRPAQCMKAGLEERSSRTPRWWG</sequence>
<dbReference type="OrthoDB" id="5839090at2759"/>
<name>A0A165YX90_9AGAM</name>
<dbReference type="STRING" id="436010.A0A165YX90"/>
<gene>
    <name evidence="1" type="ORF">FIBSPDRAFT_963487</name>
</gene>
<keyword evidence="2" id="KW-1185">Reference proteome</keyword>
<dbReference type="Proteomes" id="UP000076532">
    <property type="component" value="Unassembled WGS sequence"/>
</dbReference>
<reference evidence="1 2" key="1">
    <citation type="journal article" date="2016" name="Mol. Biol. Evol.">
        <title>Comparative Genomics of Early-Diverging Mushroom-Forming Fungi Provides Insights into the Origins of Lignocellulose Decay Capabilities.</title>
        <authorList>
            <person name="Nagy L.G."/>
            <person name="Riley R."/>
            <person name="Tritt A."/>
            <person name="Adam C."/>
            <person name="Daum C."/>
            <person name="Floudas D."/>
            <person name="Sun H."/>
            <person name="Yadav J.S."/>
            <person name="Pangilinan J."/>
            <person name="Larsson K.H."/>
            <person name="Matsuura K."/>
            <person name="Barry K."/>
            <person name="Labutti K."/>
            <person name="Kuo R."/>
            <person name="Ohm R.A."/>
            <person name="Bhattacharya S.S."/>
            <person name="Shirouzu T."/>
            <person name="Yoshinaga Y."/>
            <person name="Martin F.M."/>
            <person name="Grigoriev I.V."/>
            <person name="Hibbett D.S."/>
        </authorList>
    </citation>
    <scope>NUCLEOTIDE SEQUENCE [LARGE SCALE GENOMIC DNA]</scope>
    <source>
        <strain evidence="1 2">CBS 109695</strain>
    </source>
</reference>
<dbReference type="Gene3D" id="2.60.40.1760">
    <property type="entry name" value="glycosyl hydrolase (family 31)"/>
    <property type="match status" value="1"/>
</dbReference>
<dbReference type="AlphaFoldDB" id="A0A165YX90"/>
<organism evidence="1 2">
    <name type="scientific">Athelia psychrophila</name>
    <dbReference type="NCBI Taxonomy" id="1759441"/>
    <lineage>
        <taxon>Eukaryota</taxon>
        <taxon>Fungi</taxon>
        <taxon>Dikarya</taxon>
        <taxon>Basidiomycota</taxon>
        <taxon>Agaricomycotina</taxon>
        <taxon>Agaricomycetes</taxon>
        <taxon>Agaricomycetidae</taxon>
        <taxon>Atheliales</taxon>
        <taxon>Atheliaceae</taxon>
        <taxon>Athelia</taxon>
    </lineage>
</organism>
<evidence type="ECO:0000313" key="1">
    <source>
        <dbReference type="EMBL" id="KZP10013.1"/>
    </source>
</evidence>
<protein>
    <submittedName>
        <fullName evidence="1">Uncharacterized protein</fullName>
    </submittedName>
</protein>
<dbReference type="EMBL" id="KV417688">
    <property type="protein sequence ID" value="KZP10013.1"/>
    <property type="molecule type" value="Genomic_DNA"/>
</dbReference>
<evidence type="ECO:0000313" key="2">
    <source>
        <dbReference type="Proteomes" id="UP000076532"/>
    </source>
</evidence>
<accession>A0A165YX90</accession>
<proteinExistence type="predicted"/>